<dbReference type="EMBL" id="CACVKT020004751">
    <property type="protein sequence ID" value="CAC5391405.1"/>
    <property type="molecule type" value="Genomic_DNA"/>
</dbReference>
<evidence type="ECO:0000313" key="2">
    <source>
        <dbReference type="EMBL" id="CAC5391405.1"/>
    </source>
</evidence>
<sequence>MASHEPGFESVGAYLGHVRPSSTDSLTSYTKLRQMVVVLHTEWRQLPQQEIGRLTGGMRRRVNAVIQLHDCSVLQPYPPHCAEIDCTTSSNKWCVKCTDSLYYKLIGHNCIDKCSSRNGWCWPGSCKYDVAANCNCMTGFKTVKNKFTANCQPIRKPITDHFQITAVAGNDENSSSNSGSADFSLQKNFYGRFQVDHFKINVIAVFQIHVSTISKISRPNFISRELFGITDVDISMKKITISGHQKDLGTTRYKTDSLSKYPQPIHKNDNATIVVRKSLKNGERSEPLILSRRLSPFRNITVQFKGWIDPNINTGSGIESYEIAVYEVKRISPMIQIRDNKVIHILKVYPANNRTSINMELPLKTPMLYTVLLTVKDKANNTRRARRFVLYDNSSVIMLSPNHSFSITEVMNHIKSSQLCISWENRFYNNKFKFNNFLHPIRPETAPTSVEGIYDQERKKESEKTEKFSHDETRPTALRTDEEYVELIIDHAHQRLTNPFDVKSHLKSLINISTGMHASKKIGFLYDKCI</sequence>
<organism evidence="2 3">
    <name type="scientific">Mytilus coruscus</name>
    <name type="common">Sea mussel</name>
    <dbReference type="NCBI Taxonomy" id="42192"/>
    <lineage>
        <taxon>Eukaryota</taxon>
        <taxon>Metazoa</taxon>
        <taxon>Spiralia</taxon>
        <taxon>Lophotrochozoa</taxon>
        <taxon>Mollusca</taxon>
        <taxon>Bivalvia</taxon>
        <taxon>Autobranchia</taxon>
        <taxon>Pteriomorphia</taxon>
        <taxon>Mytilida</taxon>
        <taxon>Mytiloidea</taxon>
        <taxon>Mytilidae</taxon>
        <taxon>Mytilinae</taxon>
        <taxon>Mytilus</taxon>
    </lineage>
</organism>
<keyword evidence="3" id="KW-1185">Reference proteome</keyword>
<dbReference type="Proteomes" id="UP000507470">
    <property type="component" value="Unassembled WGS sequence"/>
</dbReference>
<protein>
    <submittedName>
        <fullName evidence="2">Uncharacterized protein</fullName>
    </submittedName>
</protein>
<evidence type="ECO:0000313" key="3">
    <source>
        <dbReference type="Proteomes" id="UP000507470"/>
    </source>
</evidence>
<dbReference type="AlphaFoldDB" id="A0A6J8C4Q9"/>
<name>A0A6J8C4Q9_MYTCO</name>
<feature type="region of interest" description="Disordered" evidence="1">
    <location>
        <begin position="456"/>
        <end position="475"/>
    </location>
</feature>
<dbReference type="OrthoDB" id="8060926at2759"/>
<proteinExistence type="predicted"/>
<evidence type="ECO:0000256" key="1">
    <source>
        <dbReference type="SAM" id="MobiDB-lite"/>
    </source>
</evidence>
<gene>
    <name evidence="2" type="ORF">MCOR_26417</name>
</gene>
<accession>A0A6J8C4Q9</accession>
<reference evidence="2 3" key="1">
    <citation type="submission" date="2020-06" db="EMBL/GenBank/DDBJ databases">
        <authorList>
            <person name="Li R."/>
            <person name="Bekaert M."/>
        </authorList>
    </citation>
    <scope>NUCLEOTIDE SEQUENCE [LARGE SCALE GENOMIC DNA]</scope>
    <source>
        <strain evidence="3">wild</strain>
    </source>
</reference>